<dbReference type="SUPFAM" id="SSF51445">
    <property type="entry name" value="(Trans)glycosidases"/>
    <property type="match status" value="1"/>
</dbReference>
<evidence type="ECO:0000259" key="1">
    <source>
        <dbReference type="Pfam" id="PF13547"/>
    </source>
</evidence>
<dbReference type="EMBL" id="JFZB01000007">
    <property type="protein sequence ID" value="KFI28075.1"/>
    <property type="molecule type" value="Genomic_DNA"/>
</dbReference>
<evidence type="ECO:0000259" key="3">
    <source>
        <dbReference type="Pfam" id="PF23666"/>
    </source>
</evidence>
<evidence type="ECO:0000313" key="5">
    <source>
        <dbReference type="Proteomes" id="UP000028824"/>
    </source>
</evidence>
<dbReference type="Pfam" id="PF23666">
    <property type="entry name" value="Rcc01698_C"/>
    <property type="match status" value="1"/>
</dbReference>
<dbReference type="Pfam" id="PF13547">
    <property type="entry name" value="GTA_TIM"/>
    <property type="match status" value="1"/>
</dbReference>
<dbReference type="Pfam" id="PF13550">
    <property type="entry name" value="Phage-tail_3"/>
    <property type="match status" value="1"/>
</dbReference>
<dbReference type="RefSeq" id="WP_036636116.1">
    <property type="nucleotide sequence ID" value="NZ_JFZB01000007.1"/>
</dbReference>
<gene>
    <name evidence="4" type="ORF">CG50_14270</name>
</gene>
<dbReference type="Gene3D" id="3.20.20.80">
    <property type="entry name" value="Glycosidases"/>
    <property type="match status" value="1"/>
</dbReference>
<dbReference type="InterPro" id="IPR032876">
    <property type="entry name" value="J_dom"/>
</dbReference>
<feature type="domain" description="GTA TIM-barrel-like" evidence="1">
    <location>
        <begin position="446"/>
        <end position="740"/>
    </location>
</feature>
<dbReference type="CDD" id="cd19607">
    <property type="entry name" value="GTA_TIM-barrel-like"/>
    <property type="match status" value="1"/>
</dbReference>
<organism evidence="4 5">
    <name type="scientific">Paenirhodobacter enshiensis</name>
    <dbReference type="NCBI Taxonomy" id="1105367"/>
    <lineage>
        <taxon>Bacteria</taxon>
        <taxon>Pseudomonadati</taxon>
        <taxon>Pseudomonadota</taxon>
        <taxon>Alphaproteobacteria</taxon>
        <taxon>Rhodobacterales</taxon>
        <taxon>Rhodobacter group</taxon>
        <taxon>Paenirhodobacter</taxon>
    </lineage>
</organism>
<feature type="domain" description="Tip attachment protein J" evidence="2">
    <location>
        <begin position="800"/>
        <end position="956"/>
    </location>
</feature>
<evidence type="ECO:0000259" key="2">
    <source>
        <dbReference type="Pfam" id="PF13550"/>
    </source>
</evidence>
<dbReference type="OrthoDB" id="8445115at2"/>
<accession>A0A086Y1C5</accession>
<protein>
    <submittedName>
        <fullName evidence="4">Phage host specificity protein</fullName>
    </submittedName>
</protein>
<dbReference type="InterPro" id="IPR017853">
    <property type="entry name" value="GH"/>
</dbReference>
<feature type="domain" description="Rcc01698-like C-terminal" evidence="3">
    <location>
        <begin position="1047"/>
        <end position="1147"/>
    </location>
</feature>
<dbReference type="InterPro" id="IPR056490">
    <property type="entry name" value="Rcc01698_C"/>
</dbReference>
<proteinExistence type="predicted"/>
<dbReference type="STRING" id="1105367.CG50_14270"/>
<evidence type="ECO:0000313" key="4">
    <source>
        <dbReference type="EMBL" id="KFI28075.1"/>
    </source>
</evidence>
<dbReference type="InterPro" id="IPR025195">
    <property type="entry name" value="GTA_TIM_dom"/>
</dbReference>
<dbReference type="eggNOG" id="COG3391">
    <property type="taxonomic scope" value="Bacteria"/>
</dbReference>
<dbReference type="Proteomes" id="UP000028824">
    <property type="component" value="Unassembled WGS sequence"/>
</dbReference>
<sequence length="1298" mass="138537">MATLLLSAAGGAIGAGFGGTILGLSGAVLGRAAGAVLGRAIDQKLLGTGSQSVETGRVERLRLTSASEGDGVGLCWGRMRVAGQVIWSTRFFETATVEKQGKGGAGSVKTTSYSYSVSVAVALCEGEILRVGRVWADGIEVSPGTLNMRIYPGSEDQLPDAKIAAVEGAENAPAYRGIAYVVFEDLELSDYGNRVPQFTFEVVRAAQGPGIDAVPDLVRGVRGVALIPGTGEYALATTPVYRTLEGGDADDRVAVNQNALGSGTDFTQALERLDEELPACGSVSLVVSWFGDDLRCAECDIRPKVETQASEGTNMPWQVSGITRAGAGVLPTLGGGAVYGGTPADRAVIEAIQALNAAGKSVMFYPFILMEQMAGNALPDPWSGAETQPVLPWRGRITLSEAPGRAGSPDGTAAAVAEVAAFFGTAAPGDFVPGPDGVAYTGPEEWSFRRFILHYAHLCKQAGGVGAFCIGTEMVALTQIRGPGNSFPAVAALRALAADVRAILGAGCKLGYAADWSEYFGYQPGDGDRFFHLDPLWADDEIDFIGIDNYMPLSDWREGEEHLDAGWGAIYDLDYLRANVEGGEGYDWYYAADEHRAAQIRTPITDGEHDEPWVWRYKDIRNWWANAHHERIGGTRQANATAWVPGSKPIWFTELGCAAIDKGTNQPNKFLDPKSSESVLPFFSDGRRDELMQMQYLRAILSYWAESDNNPVAELYSGRMIDMARAHVWCWDSRPYPAFPNRTDLWSDAENYARGHWISGRAVSQPLASVVAEICARSGVRSFDTSGLYGLVRGFVMAGGTSGRAALQSLMLGYGFEALERDGTLAFRMRDGRADAVLDPDALVLTEGESVIETARSAEAEASGRVRLVYVGADGDFETAAVEAIFPDEADTAASGSELPLALTRAQAQATAERWLAEARVARDTARFALPPSKGGLGTGDVVALNGRRYRIDRIERGEALSVEAVRVESGVYRASDEAEEAVTNTRFVAPVPVTPVFLDLPLLSGSEDPTSPHLAVSAAPWPGKVAVYSAPEDAGYALLSTLSRRAAMGRTLTPLARAPAGRWDRGPALRVKLRSGTLSSASMARVLGGANVIAIGDGSSDRWEIVQFVAAVAVEPRVWDLSLRLRGQMGSDAMMPDVWPAGSRVVVLDAALSQIAVPAASRGLARHYRIGTAGRSYDDPSYVHRIEAFRGEGLRPYAPCHLRASAVGAGWRLDWVRRTRIDGDSWEGYDVPLGEAQERYLVRVMRGAAVLREAVVTDPVWSYGAAAVAADGPGVEIRVAQISDSYGAGPAAVLVLG</sequence>
<keyword evidence="5" id="KW-1185">Reference proteome</keyword>
<reference evidence="4 5" key="1">
    <citation type="submission" date="2014-03" db="EMBL/GenBank/DDBJ databases">
        <title>Genome of Paenirhodobacter enshiensis DW2-9.</title>
        <authorList>
            <person name="Wang D."/>
            <person name="Wang G."/>
        </authorList>
    </citation>
    <scope>NUCLEOTIDE SEQUENCE [LARGE SCALE GENOMIC DNA]</scope>
    <source>
        <strain evidence="4 5">DW2-9</strain>
    </source>
</reference>
<name>A0A086Y1C5_9RHOB</name>
<comment type="caution">
    <text evidence="4">The sequence shown here is derived from an EMBL/GenBank/DDBJ whole genome shotgun (WGS) entry which is preliminary data.</text>
</comment>